<keyword evidence="3 5" id="KW-1133">Transmembrane helix</keyword>
<protein>
    <submittedName>
        <fullName evidence="7">MFS family permease</fullName>
    </submittedName>
</protein>
<feature type="transmembrane region" description="Helical" evidence="5">
    <location>
        <begin position="271"/>
        <end position="296"/>
    </location>
</feature>
<feature type="transmembrane region" description="Helical" evidence="5">
    <location>
        <begin position="406"/>
        <end position="426"/>
    </location>
</feature>
<feature type="transmembrane region" description="Helical" evidence="5">
    <location>
        <begin position="88"/>
        <end position="106"/>
    </location>
</feature>
<accession>A0ABS2RL99</accession>
<evidence type="ECO:0000256" key="2">
    <source>
        <dbReference type="ARBA" id="ARBA00022692"/>
    </source>
</evidence>
<comment type="subcellular location">
    <subcellularLocation>
        <location evidence="1">Cell membrane</location>
        <topology evidence="1">Multi-pass membrane protein</topology>
    </subcellularLocation>
</comment>
<feature type="domain" description="Major facilitator superfamily (MFS) profile" evidence="6">
    <location>
        <begin position="22"/>
        <end position="462"/>
    </location>
</feature>
<gene>
    <name evidence="7" type="ORF">JOE57_002715</name>
</gene>
<dbReference type="InterPro" id="IPR011701">
    <property type="entry name" value="MFS"/>
</dbReference>
<dbReference type="PANTHER" id="PTHR23501">
    <property type="entry name" value="MAJOR FACILITATOR SUPERFAMILY"/>
    <property type="match status" value="1"/>
</dbReference>
<evidence type="ECO:0000256" key="5">
    <source>
        <dbReference type="SAM" id="Phobius"/>
    </source>
</evidence>
<dbReference type="SUPFAM" id="SSF103473">
    <property type="entry name" value="MFS general substrate transporter"/>
    <property type="match status" value="1"/>
</dbReference>
<reference evidence="7 8" key="1">
    <citation type="submission" date="2021-01" db="EMBL/GenBank/DDBJ databases">
        <title>Sequencing the genomes of 1000 actinobacteria strains.</title>
        <authorList>
            <person name="Klenk H.-P."/>
        </authorList>
    </citation>
    <scope>NUCLEOTIDE SEQUENCE [LARGE SCALE GENOMIC DNA]</scope>
    <source>
        <strain evidence="7 8">DSM 18662</strain>
    </source>
</reference>
<name>A0ABS2RL99_9ACTN</name>
<dbReference type="PANTHER" id="PTHR23501:SF154">
    <property type="entry name" value="MULTIDRUG-EFFLUX TRANSPORTER RV1634-RELATED"/>
    <property type="match status" value="1"/>
</dbReference>
<evidence type="ECO:0000313" key="7">
    <source>
        <dbReference type="EMBL" id="MBM7799794.1"/>
    </source>
</evidence>
<dbReference type="InterPro" id="IPR020846">
    <property type="entry name" value="MFS_dom"/>
</dbReference>
<feature type="transmembrane region" description="Helical" evidence="5">
    <location>
        <begin position="240"/>
        <end position="259"/>
    </location>
</feature>
<evidence type="ECO:0000259" key="6">
    <source>
        <dbReference type="PROSITE" id="PS50850"/>
    </source>
</evidence>
<dbReference type="InterPro" id="IPR036259">
    <property type="entry name" value="MFS_trans_sf"/>
</dbReference>
<feature type="transmembrane region" description="Helical" evidence="5">
    <location>
        <begin position="337"/>
        <end position="358"/>
    </location>
</feature>
<keyword evidence="4 5" id="KW-0472">Membrane</keyword>
<feature type="transmembrane region" description="Helical" evidence="5">
    <location>
        <begin position="173"/>
        <end position="196"/>
    </location>
</feature>
<evidence type="ECO:0000256" key="1">
    <source>
        <dbReference type="ARBA" id="ARBA00004651"/>
    </source>
</evidence>
<dbReference type="Proteomes" id="UP000704762">
    <property type="component" value="Unassembled WGS sequence"/>
</dbReference>
<dbReference type="RefSeq" id="WP_204918778.1">
    <property type="nucleotide sequence ID" value="NZ_BAAAQP010000003.1"/>
</dbReference>
<feature type="transmembrane region" description="Helical" evidence="5">
    <location>
        <begin position="302"/>
        <end position="325"/>
    </location>
</feature>
<feature type="transmembrane region" description="Helical" evidence="5">
    <location>
        <begin position="432"/>
        <end position="457"/>
    </location>
</feature>
<dbReference type="EMBL" id="JAFBCF010000001">
    <property type="protein sequence ID" value="MBM7799794.1"/>
    <property type="molecule type" value="Genomic_DNA"/>
</dbReference>
<keyword evidence="8" id="KW-1185">Reference proteome</keyword>
<dbReference type="PROSITE" id="PS50850">
    <property type="entry name" value="MFS"/>
    <property type="match status" value="1"/>
</dbReference>
<feature type="transmembrane region" description="Helical" evidence="5">
    <location>
        <begin position="145"/>
        <end position="167"/>
    </location>
</feature>
<evidence type="ECO:0000256" key="4">
    <source>
        <dbReference type="ARBA" id="ARBA00023136"/>
    </source>
</evidence>
<organism evidence="7 8">
    <name type="scientific">Microlunatus panaciterrae</name>
    <dbReference type="NCBI Taxonomy" id="400768"/>
    <lineage>
        <taxon>Bacteria</taxon>
        <taxon>Bacillati</taxon>
        <taxon>Actinomycetota</taxon>
        <taxon>Actinomycetes</taxon>
        <taxon>Propionibacteriales</taxon>
        <taxon>Propionibacteriaceae</taxon>
        <taxon>Microlunatus</taxon>
    </lineage>
</organism>
<evidence type="ECO:0000313" key="8">
    <source>
        <dbReference type="Proteomes" id="UP000704762"/>
    </source>
</evidence>
<feature type="transmembrane region" description="Helical" evidence="5">
    <location>
        <begin position="21"/>
        <end position="44"/>
    </location>
</feature>
<keyword evidence="2 5" id="KW-0812">Transmembrane</keyword>
<feature type="transmembrane region" description="Helical" evidence="5">
    <location>
        <begin position="56"/>
        <end position="76"/>
    </location>
</feature>
<proteinExistence type="predicted"/>
<dbReference type="PRINTS" id="PR01036">
    <property type="entry name" value="TCRTETB"/>
</dbReference>
<evidence type="ECO:0000256" key="3">
    <source>
        <dbReference type="ARBA" id="ARBA00022989"/>
    </source>
</evidence>
<dbReference type="Pfam" id="PF07690">
    <property type="entry name" value="MFS_1"/>
    <property type="match status" value="1"/>
</dbReference>
<comment type="caution">
    <text evidence="7">The sequence shown here is derived from an EMBL/GenBank/DDBJ whole genome shotgun (WGS) entry which is preliminary data.</text>
</comment>
<feature type="transmembrane region" description="Helical" evidence="5">
    <location>
        <begin position="217"/>
        <end position="234"/>
    </location>
</feature>
<feature type="transmembrane region" description="Helical" evidence="5">
    <location>
        <begin position="370"/>
        <end position="394"/>
    </location>
</feature>
<dbReference type="Gene3D" id="1.20.1250.20">
    <property type="entry name" value="MFS general substrate transporter like domains"/>
    <property type="match status" value="1"/>
</dbReference>
<sequence length="466" mass="48169">MTSTSRDLDSADAAPPVSRRTLTIGLCASIVAIAFEAIAVATAMPVAAAALHGIGVYAWAFSLFLIGQLFATIAAGRVADRVGPSRPMIAGLLVFAVGLVVAGSAQQMWQLIAGRFIQGLAGGILGVSIYVCIARGFEERQRPRMFSYISTAWVLPSFVGPPVAAWLTHRFGWPWVFFGVLPLLAFAAAMVIPTLVRMARTELREPVEPSTARPAPLWAAGLAAVGAALIQLAGQRLQPLSILVALAGAAALLVSLPRLMPPGFLRFHTGLPAVIAVRGLLAGAFFGAEAFIPLMLVEQRGLALVLAGAVLTIGAVGWTTGSWIQSRPTLALRRDRIITLGSACILLGLLCAASAAFWPAVWVGMVGVGWILGGFGMGMSIASTSLATMSLSAVSEQGRSASSLQFGEALGAGLFVGISGSIFAALHPGGNLPLTFGVVLTAMAAVALVGIAMSLRIGRVANELAR</sequence>
<feature type="transmembrane region" description="Helical" evidence="5">
    <location>
        <begin position="112"/>
        <end position="133"/>
    </location>
</feature>